<sequence>MNNPPTLQNMASSNEEIYGIPTMRIKSQEEQAIIAAQGAQVLSWTDPQGRERLYLSPQTLHLDPAQGNKSFGPAIRGGVPVCFPQFSDRGPLMKHGFVRSRIWDTADGSELSTADSASSSLFRFADDEGTRAHWPHCFNIQLHAEIGQGQLRIRLQVDNPGDAPFSFTVALHTYLRVADIRQTSLFGLQGVMFEDATKGMQKSVQQEEALQIPDETDRVYLNPPEKLSLHEGGKPSLIIEQQGFFDTVVWNPGPEKARALPDFPDGDWLHMLCVEAACAARPVTLQPGESWTGSQVFTVPG</sequence>
<evidence type="ECO:0000256" key="4">
    <source>
        <dbReference type="PIRNR" id="PIRNR016020"/>
    </source>
</evidence>
<evidence type="ECO:0000256" key="1">
    <source>
        <dbReference type="ARBA" id="ARBA00001096"/>
    </source>
</evidence>
<dbReference type="InterPro" id="IPR011013">
    <property type="entry name" value="Gal_mutarotase_sf_dom"/>
</dbReference>
<dbReference type="EMBL" id="JAUYVH010000027">
    <property type="protein sequence ID" value="MDQ9172435.1"/>
    <property type="molecule type" value="Genomic_DNA"/>
</dbReference>
<dbReference type="CDD" id="cd09020">
    <property type="entry name" value="D-hex-6-P-epi_like"/>
    <property type="match status" value="1"/>
</dbReference>
<comment type="similarity">
    <text evidence="2 4">Belongs to the glucose-6-phosphate 1-epimerase family.</text>
</comment>
<dbReference type="PIRSF" id="PIRSF016020">
    <property type="entry name" value="PHexose_mutarotase"/>
    <property type="match status" value="1"/>
</dbReference>
<dbReference type="Proteomes" id="UP001225596">
    <property type="component" value="Unassembled WGS sequence"/>
</dbReference>
<dbReference type="InterPro" id="IPR008183">
    <property type="entry name" value="Aldose_1/G6P_1-epimerase"/>
</dbReference>
<evidence type="ECO:0000313" key="6">
    <source>
        <dbReference type="Proteomes" id="UP001225596"/>
    </source>
</evidence>
<organism evidence="5 6">
    <name type="scientific">Keguizhuia sedimenti</name>
    <dbReference type="NCBI Taxonomy" id="3064264"/>
    <lineage>
        <taxon>Bacteria</taxon>
        <taxon>Pseudomonadati</taxon>
        <taxon>Pseudomonadota</taxon>
        <taxon>Betaproteobacteria</taxon>
        <taxon>Burkholderiales</taxon>
        <taxon>Oxalobacteraceae</taxon>
        <taxon>Keguizhuia</taxon>
    </lineage>
</organism>
<keyword evidence="6" id="KW-1185">Reference proteome</keyword>
<comment type="catalytic activity">
    <reaction evidence="1">
        <text>alpha-D-glucose 6-phosphate = beta-D-glucose 6-phosphate</text>
        <dbReference type="Rhea" id="RHEA:16249"/>
        <dbReference type="ChEBI" id="CHEBI:58225"/>
        <dbReference type="ChEBI" id="CHEBI:58247"/>
        <dbReference type="EC" id="5.1.3.15"/>
    </reaction>
</comment>
<gene>
    <name evidence="5" type="ORF">Q8A64_18700</name>
</gene>
<name>A0ABU1BTV4_9BURK</name>
<dbReference type="PANTHER" id="PTHR11122">
    <property type="entry name" value="APOSPORY-ASSOCIATED PROTEIN C-RELATED"/>
    <property type="match status" value="1"/>
</dbReference>
<protein>
    <recommendedName>
        <fullName evidence="4">Putative glucose-6-phosphate 1-epimerase</fullName>
        <ecNumber evidence="4">5.1.3.15</ecNumber>
    </recommendedName>
</protein>
<evidence type="ECO:0000256" key="2">
    <source>
        <dbReference type="ARBA" id="ARBA00005866"/>
    </source>
</evidence>
<evidence type="ECO:0000256" key="3">
    <source>
        <dbReference type="ARBA" id="ARBA00023235"/>
    </source>
</evidence>
<dbReference type="SUPFAM" id="SSF74650">
    <property type="entry name" value="Galactose mutarotase-like"/>
    <property type="match status" value="1"/>
</dbReference>
<evidence type="ECO:0000313" key="5">
    <source>
        <dbReference type="EMBL" id="MDQ9172435.1"/>
    </source>
</evidence>
<dbReference type="Gene3D" id="2.70.98.10">
    <property type="match status" value="1"/>
</dbReference>
<dbReference type="PANTHER" id="PTHR11122:SF13">
    <property type="entry name" value="GLUCOSE-6-PHOSPHATE 1-EPIMERASE"/>
    <property type="match status" value="1"/>
</dbReference>
<proteinExistence type="inferred from homology"/>
<dbReference type="InterPro" id="IPR014718">
    <property type="entry name" value="GH-type_carb-bd"/>
</dbReference>
<dbReference type="RefSeq" id="WP_338438494.1">
    <property type="nucleotide sequence ID" value="NZ_JAUYVH010000027.1"/>
</dbReference>
<dbReference type="Pfam" id="PF01263">
    <property type="entry name" value="Aldose_epim"/>
    <property type="match status" value="1"/>
</dbReference>
<dbReference type="EC" id="5.1.3.15" evidence="4"/>
<reference evidence="5 6" key="1">
    <citation type="submission" date="2023-08" db="EMBL/GenBank/DDBJ databases">
        <title>Oxalobacteraceae gen .nov., isolated from river sludge outside the plant.</title>
        <authorList>
            <person name="Zhao S.Y."/>
        </authorList>
    </citation>
    <scope>NUCLEOTIDE SEQUENCE [LARGE SCALE GENOMIC DNA]</scope>
    <source>
        <strain evidence="5 6">R-40</strain>
    </source>
</reference>
<comment type="caution">
    <text evidence="5">The sequence shown here is derived from an EMBL/GenBank/DDBJ whole genome shotgun (WGS) entry which is preliminary data.</text>
</comment>
<accession>A0ABU1BTV4</accession>
<dbReference type="InterPro" id="IPR025532">
    <property type="entry name" value="G6P_1-epimerase"/>
</dbReference>
<keyword evidence="3 4" id="KW-0413">Isomerase</keyword>